<feature type="region of interest" description="Disordered" evidence="1">
    <location>
        <begin position="166"/>
        <end position="188"/>
    </location>
</feature>
<name>A0A165FZL6_9BASI</name>
<dbReference type="InterPro" id="IPR006886">
    <property type="entry name" value="RNA_pol_III_Rpc5"/>
</dbReference>
<feature type="compositionally biased region" description="Basic and acidic residues" evidence="1">
    <location>
        <begin position="102"/>
        <end position="116"/>
    </location>
</feature>
<gene>
    <name evidence="2" type="ORF">CALCODRAFT_434231</name>
</gene>
<dbReference type="FunCoup" id="A0A165FZL6">
    <property type="interactions" value="41"/>
</dbReference>
<feature type="region of interest" description="Disordered" evidence="1">
    <location>
        <begin position="83"/>
        <end position="126"/>
    </location>
</feature>
<dbReference type="AlphaFoldDB" id="A0A165FZL6"/>
<organism evidence="2 3">
    <name type="scientific">Calocera cornea HHB12733</name>
    <dbReference type="NCBI Taxonomy" id="1353952"/>
    <lineage>
        <taxon>Eukaryota</taxon>
        <taxon>Fungi</taxon>
        <taxon>Dikarya</taxon>
        <taxon>Basidiomycota</taxon>
        <taxon>Agaricomycotina</taxon>
        <taxon>Dacrymycetes</taxon>
        <taxon>Dacrymycetales</taxon>
        <taxon>Dacrymycetaceae</taxon>
        <taxon>Calocera</taxon>
    </lineage>
</organism>
<dbReference type="GO" id="GO:0005666">
    <property type="term" value="C:RNA polymerase III complex"/>
    <property type="evidence" value="ECO:0007669"/>
    <property type="project" value="TreeGrafter"/>
</dbReference>
<keyword evidence="3" id="KW-1185">Reference proteome</keyword>
<feature type="compositionally biased region" description="Acidic residues" evidence="1">
    <location>
        <begin position="175"/>
        <end position="185"/>
    </location>
</feature>
<dbReference type="Proteomes" id="UP000076842">
    <property type="component" value="Unassembled WGS sequence"/>
</dbReference>
<sequence length="282" mass="31797">MDVDPDAPIATIPIHLSNSLAPYLSIHQFPLLTQLRVPTSAEAAGRRIKARHKPKTGIVEVRLPLDTRTDVFDAGRGFELGVGREAEDAESSSTSSRRKRKARDDDDASKPLDEVRLVSQHMKGTKQRTTNMIGVLRGDKLYLHPLERTYQLRPSLDYLDALAAKEKESRRGRGDEDDEEEEEEGETRVKRDVREVIGTVKGSGTDKEFGGMSTVRKEMLVMMRDEKEEKWHDLEWNDANAPRANELYESLFPHTEHVLKSATNLGDVLRSIKGLSEPTTEP</sequence>
<reference evidence="2 3" key="1">
    <citation type="journal article" date="2016" name="Mol. Biol. Evol.">
        <title>Comparative Genomics of Early-Diverging Mushroom-Forming Fungi Provides Insights into the Origins of Lignocellulose Decay Capabilities.</title>
        <authorList>
            <person name="Nagy L.G."/>
            <person name="Riley R."/>
            <person name="Tritt A."/>
            <person name="Adam C."/>
            <person name="Daum C."/>
            <person name="Floudas D."/>
            <person name="Sun H."/>
            <person name="Yadav J.S."/>
            <person name="Pangilinan J."/>
            <person name="Larsson K.H."/>
            <person name="Matsuura K."/>
            <person name="Barry K."/>
            <person name="Labutti K."/>
            <person name="Kuo R."/>
            <person name="Ohm R.A."/>
            <person name="Bhattacharya S.S."/>
            <person name="Shirouzu T."/>
            <person name="Yoshinaga Y."/>
            <person name="Martin F.M."/>
            <person name="Grigoriev I.V."/>
            <person name="Hibbett D.S."/>
        </authorList>
    </citation>
    <scope>NUCLEOTIDE SEQUENCE [LARGE SCALE GENOMIC DNA]</scope>
    <source>
        <strain evidence="2 3">HHB12733</strain>
    </source>
</reference>
<evidence type="ECO:0000256" key="1">
    <source>
        <dbReference type="SAM" id="MobiDB-lite"/>
    </source>
</evidence>
<evidence type="ECO:0008006" key="4">
    <source>
        <dbReference type="Google" id="ProtNLM"/>
    </source>
</evidence>
<dbReference type="STRING" id="1353952.A0A165FZL6"/>
<dbReference type="PANTHER" id="PTHR12069">
    <property type="entry name" value="DNA-DIRECTED RNA POLYMERASES III 80 KDA POLYPEPTIDE RNA POLYMERASE III SUBUNIT 5"/>
    <property type="match status" value="1"/>
</dbReference>
<dbReference type="PANTHER" id="PTHR12069:SF0">
    <property type="entry name" value="DNA-DIRECTED RNA POLYMERASE III SUBUNIT RPC5"/>
    <property type="match status" value="1"/>
</dbReference>
<dbReference type="InParanoid" id="A0A165FZL6"/>
<proteinExistence type="predicted"/>
<dbReference type="OrthoDB" id="340681at2759"/>
<dbReference type="GO" id="GO:0042797">
    <property type="term" value="P:tRNA transcription by RNA polymerase III"/>
    <property type="evidence" value="ECO:0007669"/>
    <property type="project" value="TreeGrafter"/>
</dbReference>
<protein>
    <recommendedName>
        <fullName evidence="4">DNA-directed RNA polymerase III subunit Rpc5</fullName>
    </recommendedName>
</protein>
<evidence type="ECO:0000313" key="3">
    <source>
        <dbReference type="Proteomes" id="UP000076842"/>
    </source>
</evidence>
<accession>A0A165FZL6</accession>
<dbReference type="EMBL" id="KV423964">
    <property type="protein sequence ID" value="KZT57410.1"/>
    <property type="molecule type" value="Genomic_DNA"/>
</dbReference>
<evidence type="ECO:0000313" key="2">
    <source>
        <dbReference type="EMBL" id="KZT57410.1"/>
    </source>
</evidence>
<dbReference type="Pfam" id="PF04801">
    <property type="entry name" value="RPC5"/>
    <property type="match status" value="1"/>
</dbReference>